<accession>A0A2Z2MA97</accession>
<proteinExistence type="predicted"/>
<dbReference type="KEGG" id="tprf:A3L09_03290"/>
<name>A0A2Z2MA97_THEPR</name>
<dbReference type="AlphaFoldDB" id="A0A2Z2MA97"/>
<evidence type="ECO:0000313" key="2">
    <source>
        <dbReference type="Proteomes" id="UP000250179"/>
    </source>
</evidence>
<protein>
    <submittedName>
        <fullName evidence="1">Uncharacterized protein</fullName>
    </submittedName>
</protein>
<gene>
    <name evidence="1" type="ORF">A3L09_03290</name>
</gene>
<evidence type="ECO:0000313" key="1">
    <source>
        <dbReference type="EMBL" id="ASJ02343.1"/>
    </source>
</evidence>
<dbReference type="EMBL" id="CP014862">
    <property type="protein sequence ID" value="ASJ02343.1"/>
    <property type="molecule type" value="Genomic_DNA"/>
</dbReference>
<organism evidence="1 2">
    <name type="scientific">Thermococcus profundus</name>
    <dbReference type="NCBI Taxonomy" id="49899"/>
    <lineage>
        <taxon>Archaea</taxon>
        <taxon>Methanobacteriati</taxon>
        <taxon>Methanobacteriota</taxon>
        <taxon>Thermococci</taxon>
        <taxon>Thermococcales</taxon>
        <taxon>Thermococcaceae</taxon>
        <taxon>Thermococcus</taxon>
    </lineage>
</organism>
<keyword evidence="2" id="KW-1185">Reference proteome</keyword>
<dbReference type="Proteomes" id="UP000250179">
    <property type="component" value="Chromosome"/>
</dbReference>
<reference evidence="1 2" key="1">
    <citation type="submission" date="2016-03" db="EMBL/GenBank/DDBJ databases">
        <title>Complete genome sequence of Thermococcus profundus strain DT5432.</title>
        <authorList>
            <person name="Oger P.M."/>
        </authorList>
    </citation>
    <scope>NUCLEOTIDE SEQUENCE [LARGE SCALE GENOMIC DNA]</scope>
    <source>
        <strain evidence="1 2">DT 5432</strain>
    </source>
</reference>
<sequence length="91" mass="10115">MLGMGCCKKAKRGVTPEVREKVRELLSRAELVEKGGKVVVFVDGRKVGKLKFIAPVEELQVESVWKSPFGTKVELSWNGRFVGSLLLREGL</sequence>